<dbReference type="NCBIfam" id="TIGR00455">
    <property type="entry name" value="apsK"/>
    <property type="match status" value="1"/>
</dbReference>
<comment type="catalytic activity">
    <reaction evidence="1 13 14">
        <text>adenosine 5'-phosphosulfate + ATP = 3'-phosphoadenylyl sulfate + ADP + H(+)</text>
        <dbReference type="Rhea" id="RHEA:24152"/>
        <dbReference type="ChEBI" id="CHEBI:15378"/>
        <dbReference type="ChEBI" id="CHEBI:30616"/>
        <dbReference type="ChEBI" id="CHEBI:58243"/>
        <dbReference type="ChEBI" id="CHEBI:58339"/>
        <dbReference type="ChEBI" id="CHEBI:456216"/>
        <dbReference type="EC" id="2.7.1.25"/>
    </reaction>
</comment>
<gene>
    <name evidence="13" type="primary">cysC</name>
    <name evidence="16" type="ORF">UABAM_03090</name>
</gene>
<dbReference type="SUPFAM" id="SSF52540">
    <property type="entry name" value="P-loop containing nucleoside triphosphate hydrolases"/>
    <property type="match status" value="1"/>
</dbReference>
<dbReference type="InterPro" id="IPR027417">
    <property type="entry name" value="P-loop_NTPase"/>
</dbReference>
<keyword evidence="13" id="KW-0597">Phosphoprotein</keyword>
<evidence type="ECO:0000256" key="10">
    <source>
        <dbReference type="ARBA" id="ARBA00029724"/>
    </source>
</evidence>
<comment type="function">
    <text evidence="2 13 14">Catalyzes the synthesis of activated sulfate.</text>
</comment>
<dbReference type="GO" id="GO:0005524">
    <property type="term" value="F:ATP binding"/>
    <property type="evidence" value="ECO:0007669"/>
    <property type="project" value="UniProtKB-UniRule"/>
</dbReference>
<dbReference type="KEGG" id="uam:UABAM_03090"/>
<dbReference type="HAMAP" id="MF_00065">
    <property type="entry name" value="Adenylyl_sulf_kinase"/>
    <property type="match status" value="1"/>
</dbReference>
<evidence type="ECO:0000259" key="15">
    <source>
        <dbReference type="Pfam" id="PF01583"/>
    </source>
</evidence>
<name>A0A5S9F4L7_UABAM</name>
<reference evidence="16 17" key="1">
    <citation type="submission" date="2019-08" db="EMBL/GenBank/DDBJ databases">
        <title>Complete genome sequence of Candidatus Uab amorphum.</title>
        <authorList>
            <person name="Shiratori T."/>
            <person name="Suzuki S."/>
            <person name="Kakizawa Y."/>
            <person name="Ishida K."/>
        </authorList>
    </citation>
    <scope>NUCLEOTIDE SEQUENCE [LARGE SCALE GENOMIC DNA]</scope>
    <source>
        <strain evidence="16 17">SRT547</strain>
    </source>
</reference>
<evidence type="ECO:0000256" key="14">
    <source>
        <dbReference type="RuleBase" id="RU004347"/>
    </source>
</evidence>
<dbReference type="GO" id="GO:0070814">
    <property type="term" value="P:hydrogen sulfide biosynthetic process"/>
    <property type="evidence" value="ECO:0007669"/>
    <property type="project" value="UniProtKB-UniRule"/>
</dbReference>
<dbReference type="InterPro" id="IPR002891">
    <property type="entry name" value="APS"/>
</dbReference>
<feature type="domain" description="APS kinase" evidence="15">
    <location>
        <begin position="25"/>
        <end position="174"/>
    </location>
</feature>
<dbReference type="EC" id="2.7.1.25" evidence="5 13"/>
<evidence type="ECO:0000256" key="5">
    <source>
        <dbReference type="ARBA" id="ARBA00012121"/>
    </source>
</evidence>
<evidence type="ECO:0000256" key="12">
    <source>
        <dbReference type="ARBA" id="ARBA00031464"/>
    </source>
</evidence>
<dbReference type="FunFam" id="3.40.50.300:FF:000212">
    <property type="entry name" value="Adenylyl-sulfate kinase"/>
    <property type="match status" value="1"/>
</dbReference>
<evidence type="ECO:0000256" key="13">
    <source>
        <dbReference type="HAMAP-Rule" id="MF_00065"/>
    </source>
</evidence>
<dbReference type="PANTHER" id="PTHR11055">
    <property type="entry name" value="BIFUNCTIONAL 3'-PHOSPHOADENOSINE 5'-PHOSPHOSULFATE SYNTHASE"/>
    <property type="match status" value="1"/>
</dbReference>
<keyword evidence="17" id="KW-1185">Reference proteome</keyword>
<feature type="binding site" evidence="13">
    <location>
        <begin position="33"/>
        <end position="40"/>
    </location>
    <ligand>
        <name>ATP</name>
        <dbReference type="ChEBI" id="CHEBI:30616"/>
    </ligand>
</feature>
<dbReference type="Proteomes" id="UP000326354">
    <property type="component" value="Chromosome"/>
</dbReference>
<accession>A0A5S9F4L7</accession>
<dbReference type="GO" id="GO:0004020">
    <property type="term" value="F:adenylylsulfate kinase activity"/>
    <property type="evidence" value="ECO:0007669"/>
    <property type="project" value="UniProtKB-UniRule"/>
</dbReference>
<comment type="similarity">
    <text evidence="4 13 14">Belongs to the APS kinase family.</text>
</comment>
<dbReference type="AlphaFoldDB" id="A0A5S9F4L7"/>
<keyword evidence="6 13" id="KW-0808">Transferase</keyword>
<evidence type="ECO:0000256" key="1">
    <source>
        <dbReference type="ARBA" id="ARBA00001823"/>
    </source>
</evidence>
<comment type="pathway">
    <text evidence="3 13 14">Sulfur metabolism; hydrogen sulfide biosynthesis; sulfite from sulfate: step 2/3.</text>
</comment>
<keyword evidence="7 13" id="KW-0547">Nucleotide-binding</keyword>
<keyword evidence="8 13" id="KW-0418">Kinase</keyword>
<evidence type="ECO:0000256" key="3">
    <source>
        <dbReference type="ARBA" id="ARBA00004806"/>
    </source>
</evidence>
<evidence type="ECO:0000256" key="8">
    <source>
        <dbReference type="ARBA" id="ARBA00022777"/>
    </source>
</evidence>
<dbReference type="NCBIfam" id="NF003013">
    <property type="entry name" value="PRK03846.1"/>
    <property type="match status" value="1"/>
</dbReference>
<evidence type="ECO:0000256" key="4">
    <source>
        <dbReference type="ARBA" id="ARBA00007008"/>
    </source>
</evidence>
<feature type="active site" description="Phosphoserine intermediate" evidence="13">
    <location>
        <position position="107"/>
    </location>
</feature>
<sequence>MEPRNIYWHHGIINRTHREQLNKHRGCCLWFTGLSGSGKSTTACKLEEELHNNGIHCYLLDGDNIRHGLNNDLGFSPQDRKENIRRIGETAKLFVDAGIVVITSFISPYISDRQAVRQLFGTSDFIELYVSCSLQVCEQRDPKGLYQKARKGEISSFTGISAPYEAPESPEITVHTDKHTTQENVTQILNYLQKNNYLHLQ</sequence>
<dbReference type="Pfam" id="PF01583">
    <property type="entry name" value="APS_kinase"/>
    <property type="match status" value="1"/>
</dbReference>
<evidence type="ECO:0000256" key="6">
    <source>
        <dbReference type="ARBA" id="ARBA00022679"/>
    </source>
</evidence>
<dbReference type="EMBL" id="AP019860">
    <property type="protein sequence ID" value="BBM84729.1"/>
    <property type="molecule type" value="Genomic_DNA"/>
</dbReference>
<dbReference type="CDD" id="cd02027">
    <property type="entry name" value="APSK"/>
    <property type="match status" value="1"/>
</dbReference>
<dbReference type="PANTHER" id="PTHR11055:SF1">
    <property type="entry name" value="PAPS SYNTHETASE, ISOFORM D"/>
    <property type="match status" value="1"/>
</dbReference>
<dbReference type="RefSeq" id="WP_151968863.1">
    <property type="nucleotide sequence ID" value="NZ_AP019860.1"/>
</dbReference>
<proteinExistence type="inferred from homology"/>
<evidence type="ECO:0000256" key="2">
    <source>
        <dbReference type="ARBA" id="ARBA00002632"/>
    </source>
</evidence>
<dbReference type="Gene3D" id="3.40.50.300">
    <property type="entry name" value="P-loop containing nucleotide triphosphate hydrolases"/>
    <property type="match status" value="1"/>
</dbReference>
<dbReference type="InterPro" id="IPR059117">
    <property type="entry name" value="APS_kinase_dom"/>
</dbReference>
<evidence type="ECO:0000313" key="16">
    <source>
        <dbReference type="EMBL" id="BBM84729.1"/>
    </source>
</evidence>
<protein>
    <recommendedName>
        <fullName evidence="5 13">Adenylyl-sulfate kinase</fullName>
        <ecNumber evidence="5 13">2.7.1.25</ecNumber>
    </recommendedName>
    <alternativeName>
        <fullName evidence="11 13">APS kinase</fullName>
    </alternativeName>
    <alternativeName>
        <fullName evidence="12 13">ATP adenosine-5'-phosphosulfate 3'-phosphotransferase</fullName>
    </alternativeName>
    <alternativeName>
        <fullName evidence="10 13">Adenosine-5'-phosphosulfate kinase</fullName>
    </alternativeName>
</protein>
<keyword evidence="9 13" id="KW-0067">ATP-binding</keyword>
<dbReference type="GO" id="GO:0000103">
    <property type="term" value="P:sulfate assimilation"/>
    <property type="evidence" value="ECO:0007669"/>
    <property type="project" value="UniProtKB-UniRule"/>
</dbReference>
<evidence type="ECO:0000313" key="17">
    <source>
        <dbReference type="Proteomes" id="UP000326354"/>
    </source>
</evidence>
<evidence type="ECO:0000256" key="11">
    <source>
        <dbReference type="ARBA" id="ARBA00031393"/>
    </source>
</evidence>
<organism evidence="16 17">
    <name type="scientific">Uabimicrobium amorphum</name>
    <dbReference type="NCBI Taxonomy" id="2596890"/>
    <lineage>
        <taxon>Bacteria</taxon>
        <taxon>Pseudomonadati</taxon>
        <taxon>Planctomycetota</taxon>
        <taxon>Candidatus Uabimicrobiia</taxon>
        <taxon>Candidatus Uabimicrobiales</taxon>
        <taxon>Candidatus Uabimicrobiaceae</taxon>
        <taxon>Candidatus Uabimicrobium</taxon>
    </lineage>
</organism>
<evidence type="ECO:0000256" key="7">
    <source>
        <dbReference type="ARBA" id="ARBA00022741"/>
    </source>
</evidence>
<dbReference type="OrthoDB" id="9804504at2"/>
<dbReference type="UniPathway" id="UPA00140">
    <property type="reaction ID" value="UER00205"/>
</dbReference>
<evidence type="ECO:0000256" key="9">
    <source>
        <dbReference type="ARBA" id="ARBA00022840"/>
    </source>
</evidence>